<sequence>MKNIGYRYRKKLGLTRTDLVKLFQGIVRGDARLVAIKAKLEALEAYSTKKNHKIESLQEYVERNRSKIERLKQAAKERHGKLTALQTSHKLKVEALRKMAQEHRGKYEALQSLYRTKIDALKESAVQRHQKLQQIQRFYRAARTYFALYFQGFLAEAVARRSEELKSECYIELLPNSLPAAYELRRLNGEGTVFCDNVENVDVHRRSAAPRWSPVTLGMVNHAAYGAMMDADGLLTIGDALAKTLTRFGPPVHVVKNFREYATTERNSELREMCSISDDATLLFASGNVVIGFEPVMQALAALPESYHLAAFVRLKPVEYHQRILTLIEELGIADRVHLFEFVNYERLAHLAAGADIGLITSDIANPNGAVGLPNRCFDYIAAGLPVVAPAMPDVKALVDTYGFGRILDSTTAESWIECILDVNAKINEYRSKSDYARSALTWESQEDALYKFLGEPKSVTLIAFRDLTRYQRYKRLSRTLISRGCRVKAAFVSIDPDLDHLVSGVEYYVTGERHFVDVGLQKL</sequence>
<evidence type="ECO:0000259" key="2">
    <source>
        <dbReference type="Pfam" id="PF00534"/>
    </source>
</evidence>
<dbReference type="Proteomes" id="UP000234839">
    <property type="component" value="Unassembled WGS sequence"/>
</dbReference>
<evidence type="ECO:0000313" key="5">
    <source>
        <dbReference type="Proteomes" id="UP000234839"/>
    </source>
</evidence>
<keyword evidence="1" id="KW-0175">Coiled coil</keyword>
<dbReference type="Gene3D" id="3.40.50.2000">
    <property type="entry name" value="Glycogen Phosphorylase B"/>
    <property type="match status" value="1"/>
</dbReference>
<dbReference type="SUPFAM" id="SSF53756">
    <property type="entry name" value="UDP-Glycosyltransferase/glycogen phosphorylase"/>
    <property type="match status" value="1"/>
</dbReference>
<dbReference type="GO" id="GO:0016757">
    <property type="term" value="F:glycosyltransferase activity"/>
    <property type="evidence" value="ECO:0007669"/>
    <property type="project" value="InterPro"/>
</dbReference>
<gene>
    <name evidence="3" type="ORF">CXG49_20400</name>
    <name evidence="4" type="ORF">CXG53_21945</name>
</gene>
<protein>
    <recommendedName>
        <fullName evidence="2">Glycosyl transferase family 1 domain-containing protein</fullName>
    </recommendedName>
</protein>
<dbReference type="EMBL" id="PJCP01000022">
    <property type="protein sequence ID" value="PLV22080.1"/>
    <property type="molecule type" value="Genomic_DNA"/>
</dbReference>
<accession>A0AAX0VTP4</accession>
<proteinExistence type="predicted"/>
<name>A0AAX0VTP4_9PSED</name>
<dbReference type="EMBL" id="PJCQ01000022">
    <property type="protein sequence ID" value="PLV17205.1"/>
    <property type="molecule type" value="Genomic_DNA"/>
</dbReference>
<feature type="domain" description="Glycosyl transferase family 1" evidence="2">
    <location>
        <begin position="318"/>
        <end position="430"/>
    </location>
</feature>
<feature type="coiled-coil region" evidence="1">
    <location>
        <begin position="54"/>
        <end position="113"/>
    </location>
</feature>
<evidence type="ECO:0000313" key="6">
    <source>
        <dbReference type="Proteomes" id="UP000234878"/>
    </source>
</evidence>
<reference evidence="5 6" key="1">
    <citation type="submission" date="2017-12" db="EMBL/GenBank/DDBJ databases">
        <title>Detection of the carbapenemase gene blaVIM-5 in members of the Pseudomonas putida group isolated from polluted Nigerian wetlands.</title>
        <authorList>
            <person name="Adelowo O."/>
            <person name="Vollmers J."/>
            <person name="Maeusezahl I."/>
            <person name="Kaster A.-K."/>
            <person name="Mueller J.A."/>
        </authorList>
    </citation>
    <scope>NUCLEOTIDE SEQUENCE [LARGE SCALE GENOMIC DNA]</scope>
    <source>
        <strain evidence="4 5">MR119</strain>
        <strain evidence="3 6">MR144</strain>
    </source>
</reference>
<keyword evidence="5" id="KW-1185">Reference proteome</keyword>
<organism evidence="3 6">
    <name type="scientific">Pseudomonas guariconensis</name>
    <dbReference type="NCBI Taxonomy" id="1288410"/>
    <lineage>
        <taxon>Bacteria</taxon>
        <taxon>Pseudomonadati</taxon>
        <taxon>Pseudomonadota</taxon>
        <taxon>Gammaproteobacteria</taxon>
        <taxon>Pseudomonadales</taxon>
        <taxon>Pseudomonadaceae</taxon>
        <taxon>Pseudomonas</taxon>
    </lineage>
</organism>
<evidence type="ECO:0000313" key="3">
    <source>
        <dbReference type="EMBL" id="PLV17205.1"/>
    </source>
</evidence>
<dbReference type="InterPro" id="IPR001296">
    <property type="entry name" value="Glyco_trans_1"/>
</dbReference>
<dbReference type="Proteomes" id="UP000234878">
    <property type="component" value="Unassembled WGS sequence"/>
</dbReference>
<dbReference type="AlphaFoldDB" id="A0AAX0VTP4"/>
<evidence type="ECO:0000256" key="1">
    <source>
        <dbReference type="SAM" id="Coils"/>
    </source>
</evidence>
<dbReference type="RefSeq" id="WP_102082363.1">
    <property type="nucleotide sequence ID" value="NZ_PJCP01000022.1"/>
</dbReference>
<comment type="caution">
    <text evidence="3">The sequence shown here is derived from an EMBL/GenBank/DDBJ whole genome shotgun (WGS) entry which is preliminary data.</text>
</comment>
<evidence type="ECO:0000313" key="4">
    <source>
        <dbReference type="EMBL" id="PLV22080.1"/>
    </source>
</evidence>
<dbReference type="Pfam" id="PF00534">
    <property type="entry name" value="Glycos_transf_1"/>
    <property type="match status" value="1"/>
</dbReference>